<dbReference type="OrthoDB" id="62952at2759"/>
<evidence type="ECO:0000313" key="1">
    <source>
        <dbReference type="EMBL" id="KAG4426815.1"/>
    </source>
</evidence>
<accession>A0A8H8BWL1</accession>
<evidence type="ECO:0000313" key="2">
    <source>
        <dbReference type="Proteomes" id="UP000664132"/>
    </source>
</evidence>
<comment type="caution">
    <text evidence="1">The sequence shown here is derived from an EMBL/GenBank/DDBJ whole genome shotgun (WGS) entry which is preliminary data.</text>
</comment>
<organism evidence="1 2">
    <name type="scientific">Cadophora malorum</name>
    <dbReference type="NCBI Taxonomy" id="108018"/>
    <lineage>
        <taxon>Eukaryota</taxon>
        <taxon>Fungi</taxon>
        <taxon>Dikarya</taxon>
        <taxon>Ascomycota</taxon>
        <taxon>Pezizomycotina</taxon>
        <taxon>Leotiomycetes</taxon>
        <taxon>Helotiales</taxon>
        <taxon>Ploettnerulaceae</taxon>
        <taxon>Cadophora</taxon>
    </lineage>
</organism>
<dbReference type="EMBL" id="JAFJYH010000001">
    <property type="protein sequence ID" value="KAG4426815.1"/>
    <property type="molecule type" value="Genomic_DNA"/>
</dbReference>
<dbReference type="PANTHER" id="PTHR10039:SF10">
    <property type="entry name" value="NACHT DOMAIN-CONTAINING PROTEIN"/>
    <property type="match status" value="1"/>
</dbReference>
<keyword evidence="2" id="KW-1185">Reference proteome</keyword>
<reference evidence="1" key="1">
    <citation type="submission" date="2021-02" db="EMBL/GenBank/DDBJ databases">
        <title>Genome sequence Cadophora malorum strain M34.</title>
        <authorList>
            <person name="Stefanovic E."/>
            <person name="Vu D."/>
            <person name="Scully C."/>
            <person name="Dijksterhuis J."/>
            <person name="Roader J."/>
            <person name="Houbraken J."/>
        </authorList>
    </citation>
    <scope>NUCLEOTIDE SEQUENCE</scope>
    <source>
        <strain evidence="1">M34</strain>
    </source>
</reference>
<proteinExistence type="predicted"/>
<dbReference type="Proteomes" id="UP000664132">
    <property type="component" value="Unassembled WGS sequence"/>
</dbReference>
<gene>
    <name evidence="1" type="ORF">IFR04_000246</name>
</gene>
<protein>
    <submittedName>
        <fullName evidence="1">Uncharacterized protein</fullName>
    </submittedName>
</protein>
<name>A0A8H8BWL1_9HELO</name>
<dbReference type="AlphaFoldDB" id="A0A8H8BWL1"/>
<sequence length="175" mass="19708">MSLPAQLSELYISLFSRCTTNNPENRKLVAVTLEVLAIIRRPLSIIELAWAVALGTDQEGVTNVAALARLVDPHRVMSLIQQFVAHVNFGDVKKRQVRLVQQSVKEFIIRDMPSNRPNLQDQAISRTTHQGLIHQRTGSLEAGLVDICIKYLLLDEFGRTDLFSEEQVAIEELPH</sequence>
<dbReference type="PANTHER" id="PTHR10039">
    <property type="entry name" value="AMELOGENIN"/>
    <property type="match status" value="1"/>
</dbReference>